<name>A0ABR4M3C3_9EURO</name>
<proteinExistence type="predicted"/>
<evidence type="ECO:0000313" key="2">
    <source>
        <dbReference type="Proteomes" id="UP001610432"/>
    </source>
</evidence>
<reference evidence="1 2" key="1">
    <citation type="submission" date="2024-07" db="EMBL/GenBank/DDBJ databases">
        <title>Section-level genome sequencing and comparative genomics of Aspergillus sections Usti and Cavernicolus.</title>
        <authorList>
            <consortium name="Lawrence Berkeley National Laboratory"/>
            <person name="Nybo J.L."/>
            <person name="Vesth T.C."/>
            <person name="Theobald S."/>
            <person name="Frisvad J.C."/>
            <person name="Larsen T.O."/>
            <person name="Kjaerboelling I."/>
            <person name="Rothschild-Mancinelli K."/>
            <person name="Lyhne E.K."/>
            <person name="Kogle M.E."/>
            <person name="Barry K."/>
            <person name="Clum A."/>
            <person name="Na H."/>
            <person name="Ledsgaard L."/>
            <person name="Lin J."/>
            <person name="Lipzen A."/>
            <person name="Kuo A."/>
            <person name="Riley R."/>
            <person name="Mondo S."/>
            <person name="Labutti K."/>
            <person name="Haridas S."/>
            <person name="Pangalinan J."/>
            <person name="Salamov A.A."/>
            <person name="Simmons B.A."/>
            <person name="Magnuson J.K."/>
            <person name="Chen J."/>
            <person name="Drula E."/>
            <person name="Henrissat B."/>
            <person name="Wiebenga A."/>
            <person name="Lubbers R.J."/>
            <person name="Gomes A.C."/>
            <person name="Macurrencykelacurrency M.R."/>
            <person name="Stajich J."/>
            <person name="Grigoriev I.V."/>
            <person name="Mortensen U.H."/>
            <person name="De Vries R.P."/>
            <person name="Baker S.E."/>
            <person name="Andersen M.R."/>
        </authorList>
    </citation>
    <scope>NUCLEOTIDE SEQUENCE [LARGE SCALE GENOMIC DNA]</scope>
    <source>
        <strain evidence="1 2">CBS 449.75</strain>
    </source>
</reference>
<evidence type="ECO:0000313" key="1">
    <source>
        <dbReference type="EMBL" id="KAL2871090.1"/>
    </source>
</evidence>
<organism evidence="1 2">
    <name type="scientific">Aspergillus lucknowensis</name>
    <dbReference type="NCBI Taxonomy" id="176173"/>
    <lineage>
        <taxon>Eukaryota</taxon>
        <taxon>Fungi</taxon>
        <taxon>Dikarya</taxon>
        <taxon>Ascomycota</taxon>
        <taxon>Pezizomycotina</taxon>
        <taxon>Eurotiomycetes</taxon>
        <taxon>Eurotiomycetidae</taxon>
        <taxon>Eurotiales</taxon>
        <taxon>Aspergillaceae</taxon>
        <taxon>Aspergillus</taxon>
        <taxon>Aspergillus subgen. Nidulantes</taxon>
    </lineage>
</organism>
<dbReference type="RefSeq" id="XP_070890069.1">
    <property type="nucleotide sequence ID" value="XM_071025656.1"/>
</dbReference>
<dbReference type="GeneID" id="98140728"/>
<sequence length="238" mass="26071">MTSFWSDLLADRSPEPQAVFVRGSEGCLGSLPRLPISSGLPLSRNRGTCPLEQRFLSRREPCQESAPPVRWMRHKSRFSGREKSQMASFFLGNAGHHGQSQIVNLDSPEQVPLTLAWATSSEHKSSVQFPGRYSAKSPPIPNPKVHLALLQPNRLKSSVVCWPSERPTASHPVVCLPLSFSLVPLHCLLGASSSRTHSVVTFQAPVNIPVSGEQCRGHSLSHSSHVVVTSVRPSHGRR</sequence>
<comment type="caution">
    <text evidence="1">The sequence shown here is derived from an EMBL/GenBank/DDBJ whole genome shotgun (WGS) entry which is preliminary data.</text>
</comment>
<gene>
    <name evidence="1" type="ORF">BJX67DRAFT_214942</name>
</gene>
<protein>
    <submittedName>
        <fullName evidence="1">Uncharacterized protein</fullName>
    </submittedName>
</protein>
<dbReference type="EMBL" id="JBFXLQ010000004">
    <property type="protein sequence ID" value="KAL2871090.1"/>
    <property type="molecule type" value="Genomic_DNA"/>
</dbReference>
<keyword evidence="2" id="KW-1185">Reference proteome</keyword>
<accession>A0ABR4M3C3</accession>
<dbReference type="Proteomes" id="UP001610432">
    <property type="component" value="Unassembled WGS sequence"/>
</dbReference>